<evidence type="ECO:0000313" key="2">
    <source>
        <dbReference type="EMBL" id="KAG7539661.1"/>
    </source>
</evidence>
<evidence type="ECO:0000256" key="1">
    <source>
        <dbReference type="SAM" id="MobiDB-lite"/>
    </source>
</evidence>
<feature type="compositionally biased region" description="Low complexity" evidence="1">
    <location>
        <begin position="19"/>
        <end position="34"/>
    </location>
</feature>
<sequence length="196" mass="21378">MSSVAGTPSPEPSTPPTSPAKSTPPSSPKKVANAAKKEEAKKAKEVAKEMEKVRKWRATQRGKIEKTIEKKAPGVKAILEKLSTAWDVVGLAEYQIRLLDNEEVSTPAQLDIKTKQYEEGPQMIKDFINWIKAEYSPDEEEKSEAGVDGGEMEVDELESKGDAASEKVGEEVVNGEKQNGDNDEGEAGDDDDDDDE</sequence>
<gene>
    <name evidence="2" type="ORF">FFLO_03460</name>
</gene>
<organism evidence="2 3">
    <name type="scientific">Filobasidium floriforme</name>
    <dbReference type="NCBI Taxonomy" id="5210"/>
    <lineage>
        <taxon>Eukaryota</taxon>
        <taxon>Fungi</taxon>
        <taxon>Dikarya</taxon>
        <taxon>Basidiomycota</taxon>
        <taxon>Agaricomycotina</taxon>
        <taxon>Tremellomycetes</taxon>
        <taxon>Filobasidiales</taxon>
        <taxon>Filobasidiaceae</taxon>
        <taxon>Filobasidium</taxon>
    </lineage>
</organism>
<feature type="region of interest" description="Disordered" evidence="1">
    <location>
        <begin position="1"/>
        <end position="58"/>
    </location>
</feature>
<dbReference type="AlphaFoldDB" id="A0A8K0NQ99"/>
<feature type="compositionally biased region" description="Acidic residues" evidence="1">
    <location>
        <begin position="181"/>
        <end position="196"/>
    </location>
</feature>
<feature type="compositionally biased region" description="Basic and acidic residues" evidence="1">
    <location>
        <begin position="157"/>
        <end position="170"/>
    </location>
</feature>
<evidence type="ECO:0000313" key="3">
    <source>
        <dbReference type="Proteomes" id="UP000812966"/>
    </source>
</evidence>
<proteinExistence type="predicted"/>
<dbReference type="EMBL" id="JABELV010000063">
    <property type="protein sequence ID" value="KAG7539661.1"/>
    <property type="molecule type" value="Genomic_DNA"/>
</dbReference>
<reference evidence="2" key="1">
    <citation type="submission" date="2020-04" db="EMBL/GenBank/DDBJ databases">
        <title>Analysis of mating type loci in Filobasidium floriforme.</title>
        <authorList>
            <person name="Nowrousian M."/>
        </authorList>
    </citation>
    <scope>NUCLEOTIDE SEQUENCE</scope>
    <source>
        <strain evidence="2">CBS 6242</strain>
    </source>
</reference>
<name>A0A8K0NQ99_9TREE</name>
<feature type="region of interest" description="Disordered" evidence="1">
    <location>
        <begin position="135"/>
        <end position="196"/>
    </location>
</feature>
<accession>A0A8K0NQ99</accession>
<comment type="caution">
    <text evidence="2">The sequence shown here is derived from an EMBL/GenBank/DDBJ whole genome shotgun (WGS) entry which is preliminary data.</text>
</comment>
<feature type="compositionally biased region" description="Basic and acidic residues" evidence="1">
    <location>
        <begin position="35"/>
        <end position="53"/>
    </location>
</feature>
<protein>
    <submittedName>
        <fullName evidence="2">Uncharacterized protein</fullName>
    </submittedName>
</protein>
<feature type="compositionally biased region" description="Pro residues" evidence="1">
    <location>
        <begin position="9"/>
        <end position="18"/>
    </location>
</feature>
<dbReference type="Proteomes" id="UP000812966">
    <property type="component" value="Unassembled WGS sequence"/>
</dbReference>
<keyword evidence="3" id="KW-1185">Reference proteome</keyword>